<organism evidence="2 3">
    <name type="scientific">Mesocricetibacter intestinalis</name>
    <dbReference type="NCBI Taxonomy" id="1521930"/>
    <lineage>
        <taxon>Bacteria</taxon>
        <taxon>Pseudomonadati</taxon>
        <taxon>Pseudomonadota</taxon>
        <taxon>Gammaproteobacteria</taxon>
        <taxon>Pasteurellales</taxon>
        <taxon>Pasteurellaceae</taxon>
        <taxon>Mesocricetibacter</taxon>
    </lineage>
</organism>
<reference evidence="2 3" key="1">
    <citation type="submission" date="2019-03" db="EMBL/GenBank/DDBJ databases">
        <title>Genomic Encyclopedia of Type Strains, Phase IV (KMG-IV): sequencing the most valuable type-strain genomes for metagenomic binning, comparative biology and taxonomic classification.</title>
        <authorList>
            <person name="Goeker M."/>
        </authorList>
    </citation>
    <scope>NUCLEOTIDE SEQUENCE [LARGE SCALE GENOMIC DNA]</scope>
    <source>
        <strain evidence="2 3">DSM 28403</strain>
    </source>
</reference>
<feature type="signal peptide" evidence="1">
    <location>
        <begin position="1"/>
        <end position="17"/>
    </location>
</feature>
<proteinExistence type="predicted"/>
<keyword evidence="3" id="KW-1185">Reference proteome</keyword>
<dbReference type="PROSITE" id="PS51257">
    <property type="entry name" value="PROKAR_LIPOPROTEIN"/>
    <property type="match status" value="1"/>
</dbReference>
<evidence type="ECO:0000256" key="1">
    <source>
        <dbReference type="SAM" id="SignalP"/>
    </source>
</evidence>
<dbReference type="Proteomes" id="UP000295657">
    <property type="component" value="Unassembled WGS sequence"/>
</dbReference>
<dbReference type="RefSeq" id="WP_133545518.1">
    <property type="nucleotide sequence ID" value="NZ_SNYQ01000008.1"/>
</dbReference>
<comment type="caution">
    <text evidence="2">The sequence shown here is derived from an EMBL/GenBank/DDBJ whole genome shotgun (WGS) entry which is preliminary data.</text>
</comment>
<dbReference type="AlphaFoldDB" id="A0A4R6V7D1"/>
<evidence type="ECO:0000313" key="2">
    <source>
        <dbReference type="EMBL" id="TDQ56805.1"/>
    </source>
</evidence>
<protein>
    <recommendedName>
        <fullName evidence="4">Lipoprotein</fullName>
    </recommendedName>
</protein>
<name>A0A4R6V7D1_9PAST</name>
<sequence length="102" mass="11493">MKKYLFAAMLLSLTACTNDWSHSGVPDVYEGQSKQSVLQALEKNHWVIVQQKELINKALVIEAYGPPTKQFAKLFAADCRKAILTVFEYVGLQRLETTACDK</sequence>
<gene>
    <name evidence="2" type="ORF">EDC45_1764</name>
</gene>
<dbReference type="OrthoDB" id="5687221at2"/>
<dbReference type="EMBL" id="SNYQ01000008">
    <property type="protein sequence ID" value="TDQ56805.1"/>
    <property type="molecule type" value="Genomic_DNA"/>
</dbReference>
<evidence type="ECO:0008006" key="4">
    <source>
        <dbReference type="Google" id="ProtNLM"/>
    </source>
</evidence>
<keyword evidence="1" id="KW-0732">Signal</keyword>
<evidence type="ECO:0000313" key="3">
    <source>
        <dbReference type="Proteomes" id="UP000295657"/>
    </source>
</evidence>
<accession>A0A4R6V7D1</accession>
<feature type="chain" id="PRO_5020434361" description="Lipoprotein" evidence="1">
    <location>
        <begin position="18"/>
        <end position="102"/>
    </location>
</feature>